<name>A0A1R1X3Z7_9FUNG</name>
<evidence type="ECO:0000313" key="1">
    <source>
        <dbReference type="EMBL" id="OMJ09363.1"/>
    </source>
</evidence>
<gene>
    <name evidence="1" type="ORF">AYI69_g10703</name>
</gene>
<dbReference type="EMBL" id="LSSM01007084">
    <property type="protein sequence ID" value="OMJ09363.1"/>
    <property type="molecule type" value="Genomic_DNA"/>
</dbReference>
<dbReference type="Proteomes" id="UP000187429">
    <property type="component" value="Unassembled WGS sequence"/>
</dbReference>
<evidence type="ECO:0000313" key="2">
    <source>
        <dbReference type="Proteomes" id="UP000187429"/>
    </source>
</evidence>
<feature type="non-terminal residue" evidence="1">
    <location>
        <position position="42"/>
    </location>
</feature>
<dbReference type="AlphaFoldDB" id="A0A1R1X3Z7"/>
<proteinExistence type="predicted"/>
<accession>A0A1R1X3Z7</accession>
<comment type="caution">
    <text evidence="1">The sequence shown here is derived from an EMBL/GenBank/DDBJ whole genome shotgun (WGS) entry which is preliminary data.</text>
</comment>
<protein>
    <submittedName>
        <fullName evidence="1">Uncharacterized protein</fullName>
    </submittedName>
</protein>
<keyword evidence="2" id="KW-1185">Reference proteome</keyword>
<organism evidence="1 2">
    <name type="scientific">Smittium culicis</name>
    <dbReference type="NCBI Taxonomy" id="133412"/>
    <lineage>
        <taxon>Eukaryota</taxon>
        <taxon>Fungi</taxon>
        <taxon>Fungi incertae sedis</taxon>
        <taxon>Zoopagomycota</taxon>
        <taxon>Kickxellomycotina</taxon>
        <taxon>Harpellomycetes</taxon>
        <taxon>Harpellales</taxon>
        <taxon>Legeriomycetaceae</taxon>
        <taxon>Smittium</taxon>
    </lineage>
</organism>
<sequence>MLYLRISELGSISISISCKETLSEFSDRSGFSGYVSLDFLVS</sequence>
<reference evidence="2" key="1">
    <citation type="submission" date="2017-01" db="EMBL/GenBank/DDBJ databases">
        <authorList>
            <person name="Wang Y."/>
            <person name="White M."/>
            <person name="Kvist S."/>
            <person name="Moncalvo J.-M."/>
        </authorList>
    </citation>
    <scope>NUCLEOTIDE SEQUENCE [LARGE SCALE GENOMIC DNA]</scope>
    <source>
        <strain evidence="2">ID-206-W2</strain>
    </source>
</reference>